<keyword evidence="1" id="KW-0645">Protease</keyword>
<reference evidence="1 2" key="1">
    <citation type="submission" date="2018-04" db="EMBL/GenBank/DDBJ databases">
        <title>Draft genome sequence of Pseudomonas syringae pv. actinidiae biovar 3 strains isolated from kiwifruit in Kagawa prefecture.</title>
        <authorList>
            <person name="Tabuchi M."/>
            <person name="Saito M."/>
            <person name="Fujiwara S."/>
            <person name="Sasa N."/>
            <person name="Akimitsu K."/>
            <person name="Gomi K."/>
            <person name="Konishi-Sugita S."/>
            <person name="Hamano K."/>
            <person name="Kataoka I."/>
        </authorList>
    </citation>
    <scope>NUCLEOTIDE SEQUENCE [LARGE SCALE GENOMIC DNA]</scope>
    <source>
        <strain evidence="1 2">MAFF212211</strain>
    </source>
</reference>
<name>A0AAN4QBZ8_PSESF</name>
<sequence>MVIFMSLREIRGLIFPMSMTWRSGWHRTGRKTMEGSGLVITKAKRMTWKGIRFLTVLQIKMRRRLSVLLMGIL</sequence>
<evidence type="ECO:0000313" key="2">
    <source>
        <dbReference type="Proteomes" id="UP000248291"/>
    </source>
</evidence>
<gene>
    <name evidence="1" type="ORF">KPSA3_05394</name>
</gene>
<dbReference type="Proteomes" id="UP000248291">
    <property type="component" value="Unassembled WGS sequence"/>
</dbReference>
<protein>
    <submittedName>
        <fullName evidence="1">Zn-dependent protease</fullName>
    </submittedName>
</protein>
<accession>A0AAN4QBZ8</accession>
<organism evidence="1 2">
    <name type="scientific">Pseudomonas syringae pv. actinidiae</name>
    <dbReference type="NCBI Taxonomy" id="103796"/>
    <lineage>
        <taxon>Bacteria</taxon>
        <taxon>Pseudomonadati</taxon>
        <taxon>Pseudomonadota</taxon>
        <taxon>Gammaproteobacteria</taxon>
        <taxon>Pseudomonadales</taxon>
        <taxon>Pseudomonadaceae</taxon>
        <taxon>Pseudomonas</taxon>
        <taxon>Pseudomonas syringae</taxon>
    </lineage>
</organism>
<dbReference type="GO" id="GO:0006508">
    <property type="term" value="P:proteolysis"/>
    <property type="evidence" value="ECO:0007669"/>
    <property type="project" value="UniProtKB-KW"/>
</dbReference>
<dbReference type="EMBL" id="BGKA01000207">
    <property type="protein sequence ID" value="GBH19385.1"/>
    <property type="molecule type" value="Genomic_DNA"/>
</dbReference>
<comment type="caution">
    <text evidence="1">The sequence shown here is derived from an EMBL/GenBank/DDBJ whole genome shotgun (WGS) entry which is preliminary data.</text>
</comment>
<proteinExistence type="predicted"/>
<evidence type="ECO:0000313" key="1">
    <source>
        <dbReference type="EMBL" id="GBH19385.1"/>
    </source>
</evidence>
<dbReference type="GO" id="GO:0008233">
    <property type="term" value="F:peptidase activity"/>
    <property type="evidence" value="ECO:0007669"/>
    <property type="project" value="UniProtKB-KW"/>
</dbReference>
<dbReference type="AlphaFoldDB" id="A0AAN4QBZ8"/>
<keyword evidence="1" id="KW-0378">Hydrolase</keyword>